<keyword evidence="3" id="KW-1133">Transmembrane helix</keyword>
<keyword evidence="3" id="KW-0812">Transmembrane</keyword>
<comment type="similarity">
    <text evidence="1">Belongs to the leucine-binding protein family.</text>
</comment>
<keyword evidence="3" id="KW-0472">Membrane</keyword>
<keyword evidence="2" id="KW-0732">Signal</keyword>
<dbReference type="SUPFAM" id="SSF53822">
    <property type="entry name" value="Periplasmic binding protein-like I"/>
    <property type="match status" value="1"/>
</dbReference>
<dbReference type="PANTHER" id="PTHR30483:SF6">
    <property type="entry name" value="PERIPLASMIC BINDING PROTEIN OF ABC TRANSPORTER FOR NATURAL AMINO ACIDS"/>
    <property type="match status" value="1"/>
</dbReference>
<dbReference type="RefSeq" id="WP_142892553.1">
    <property type="nucleotide sequence ID" value="NZ_ML660161.1"/>
</dbReference>
<proteinExistence type="inferred from homology"/>
<keyword evidence="6" id="KW-1185">Reference proteome</keyword>
<dbReference type="InterPro" id="IPR028082">
    <property type="entry name" value="Peripla_BP_I"/>
</dbReference>
<evidence type="ECO:0000313" key="6">
    <source>
        <dbReference type="Proteomes" id="UP000315439"/>
    </source>
</evidence>
<sequence>MTHLSLGMTTLGTTWTAGKNLIIILSLTGMVAWSPLVLTSSLLDLSLRELMNVKVQQSRPQGLFWSRATAPTSSTINIGLLVPFTAEKKASVEIIAAAEFAAAEINSLGGINGKKLAIIRGDDNLDEETGIKVASRMIKNHDIKALIGPVASQHVLAVAKAVTIPAGIPLFAPAANANELSELKDNDLVFRVTATNRQITDKMVEFLSQNQLNKVAVFYQRDVFGRELYQGLSQSIKLSGGEVVFSESLSKSVTFDSYSLAYEIKQAQKLGSEVLMLVVPSGQFDSFFEQIAKHWQGKLPILLLPEHANLTIPETPKFSRSVCVFSVVPTQSNKDLRIIKGITKTLDVSHTSYTAVFVNDLTYLIASALSLAERKSTEFSTSLRQITANNRPTISTLSFANFSKQLAQHNTTSFLGQSGPIHFDGKGDNKMVQLVVREFHKVYGAGCDRKKLRTLTEKPKTLTVLNLNKLTIE</sequence>
<evidence type="ECO:0000256" key="3">
    <source>
        <dbReference type="SAM" id="Phobius"/>
    </source>
</evidence>
<evidence type="ECO:0000259" key="4">
    <source>
        <dbReference type="Pfam" id="PF13458"/>
    </source>
</evidence>
<dbReference type="EMBL" id="VIKS01000003">
    <property type="protein sequence ID" value="TQV89068.1"/>
    <property type="molecule type" value="Genomic_DNA"/>
</dbReference>
<dbReference type="InterPro" id="IPR051010">
    <property type="entry name" value="BCAA_transport"/>
</dbReference>
<evidence type="ECO:0000313" key="5">
    <source>
        <dbReference type="EMBL" id="TQV89068.1"/>
    </source>
</evidence>
<name>A0A545UHY8_9GAMM</name>
<organism evidence="5 6">
    <name type="scientific">Aliikangiella coralliicola</name>
    <dbReference type="NCBI Taxonomy" id="2592383"/>
    <lineage>
        <taxon>Bacteria</taxon>
        <taxon>Pseudomonadati</taxon>
        <taxon>Pseudomonadota</taxon>
        <taxon>Gammaproteobacteria</taxon>
        <taxon>Oceanospirillales</taxon>
        <taxon>Pleioneaceae</taxon>
        <taxon>Aliikangiella</taxon>
    </lineage>
</organism>
<dbReference type="AlphaFoldDB" id="A0A545UHY8"/>
<feature type="transmembrane region" description="Helical" evidence="3">
    <location>
        <begin position="20"/>
        <end position="43"/>
    </location>
</feature>
<feature type="domain" description="Leucine-binding protein" evidence="4">
    <location>
        <begin position="75"/>
        <end position="293"/>
    </location>
</feature>
<dbReference type="Pfam" id="PF13458">
    <property type="entry name" value="Peripla_BP_6"/>
    <property type="match status" value="1"/>
</dbReference>
<dbReference type="Gene3D" id="3.40.50.2300">
    <property type="match status" value="2"/>
</dbReference>
<reference evidence="5 6" key="1">
    <citation type="submission" date="2019-07" db="EMBL/GenBank/DDBJ databases">
        <title>Draft genome for Aliikangiella sp. M105.</title>
        <authorList>
            <person name="Wang G."/>
        </authorList>
    </citation>
    <scope>NUCLEOTIDE SEQUENCE [LARGE SCALE GENOMIC DNA]</scope>
    <source>
        <strain evidence="5 6">M105</strain>
    </source>
</reference>
<evidence type="ECO:0000256" key="2">
    <source>
        <dbReference type="ARBA" id="ARBA00022729"/>
    </source>
</evidence>
<dbReference type="OrthoDB" id="7337537at2"/>
<comment type="caution">
    <text evidence="5">The sequence shown here is derived from an EMBL/GenBank/DDBJ whole genome shotgun (WGS) entry which is preliminary data.</text>
</comment>
<dbReference type="CDD" id="cd06268">
    <property type="entry name" value="PBP1_ABC_transporter_LIVBP-like"/>
    <property type="match status" value="1"/>
</dbReference>
<protein>
    <submittedName>
        <fullName evidence="5">ABC transporter substrate-binding protein</fullName>
    </submittedName>
</protein>
<evidence type="ECO:0000256" key="1">
    <source>
        <dbReference type="ARBA" id="ARBA00010062"/>
    </source>
</evidence>
<gene>
    <name evidence="5" type="ORF">FLL46_05945</name>
</gene>
<accession>A0A545UHY8</accession>
<dbReference type="Proteomes" id="UP000315439">
    <property type="component" value="Unassembled WGS sequence"/>
</dbReference>
<dbReference type="InterPro" id="IPR028081">
    <property type="entry name" value="Leu-bd"/>
</dbReference>
<dbReference type="PANTHER" id="PTHR30483">
    <property type="entry name" value="LEUCINE-SPECIFIC-BINDING PROTEIN"/>
    <property type="match status" value="1"/>
</dbReference>